<protein>
    <submittedName>
        <fullName evidence="1">DUF4406 domain-containing protein</fullName>
    </submittedName>
</protein>
<reference evidence="1" key="1">
    <citation type="journal article" date="2021" name="PeerJ">
        <title>Analysis of 44 Vibrio anguillarum genomes reveals high genetic diversity.</title>
        <authorList>
            <person name="Hansen M.J."/>
            <person name="Dalsgaard I."/>
        </authorList>
    </citation>
    <scope>NUCLEOTIDE SEQUENCE</scope>
    <source>
        <strain evidence="1">850617-1/1</strain>
    </source>
</reference>
<evidence type="ECO:0000313" key="2">
    <source>
        <dbReference type="Proteomes" id="UP000786185"/>
    </source>
</evidence>
<dbReference type="Proteomes" id="UP000786185">
    <property type="component" value="Unassembled WGS sequence"/>
</dbReference>
<dbReference type="Gene3D" id="3.40.50.10400">
    <property type="entry name" value="Hypothetical protein PA1492"/>
    <property type="match status" value="1"/>
</dbReference>
<dbReference type="Pfam" id="PF14359">
    <property type="entry name" value="DUF4406"/>
    <property type="match status" value="1"/>
</dbReference>
<organism evidence="1 2">
    <name type="scientific">Vibrio anguillarum</name>
    <name type="common">Listonella anguillarum</name>
    <dbReference type="NCBI Taxonomy" id="55601"/>
    <lineage>
        <taxon>Bacteria</taxon>
        <taxon>Pseudomonadati</taxon>
        <taxon>Pseudomonadota</taxon>
        <taxon>Gammaproteobacteria</taxon>
        <taxon>Vibrionales</taxon>
        <taxon>Vibrionaceae</taxon>
        <taxon>Vibrio</taxon>
    </lineage>
</organism>
<dbReference type="InterPro" id="IPR025518">
    <property type="entry name" value="DUF4406"/>
</dbReference>
<accession>A0AAW4BCE2</accession>
<name>A0AAW4BCE2_VIBAN</name>
<sequence length="96" mass="11134">MKKKKIYIAGPMTGLPEFNKPEFFKAEFKLSCDNYTVLNPAILPDGLQHHEYMEICLPMVRVSSAVYMLKGWEKSKGAVMEHEYAKDLRLEITYQC</sequence>
<evidence type="ECO:0000313" key="1">
    <source>
        <dbReference type="EMBL" id="MBF4433218.1"/>
    </source>
</evidence>
<dbReference type="EMBL" id="SCLC01000001">
    <property type="protein sequence ID" value="MBF4433218.1"/>
    <property type="molecule type" value="Genomic_DNA"/>
</dbReference>
<dbReference type="AlphaFoldDB" id="A0AAW4BCE2"/>
<dbReference type="SUPFAM" id="SSF52309">
    <property type="entry name" value="N-(deoxy)ribosyltransferase-like"/>
    <property type="match status" value="1"/>
</dbReference>
<comment type="caution">
    <text evidence="1">The sequence shown here is derived from an EMBL/GenBank/DDBJ whole genome shotgun (WGS) entry which is preliminary data.</text>
</comment>
<proteinExistence type="predicted"/>
<gene>
    <name evidence="1" type="ORF">ERJ77_01650</name>
</gene>